<dbReference type="AlphaFoldDB" id="A0A7C3C222"/>
<proteinExistence type="predicted"/>
<evidence type="ECO:0000313" key="1">
    <source>
        <dbReference type="EMBL" id="HFB53304.1"/>
    </source>
</evidence>
<name>A0A7C3C222_9BACT</name>
<dbReference type="EMBL" id="DRNH01000060">
    <property type="protein sequence ID" value="HFB53304.1"/>
    <property type="molecule type" value="Genomic_DNA"/>
</dbReference>
<sequence length="71" mass="7742">MLRLNLLQNFLFTLFLMSAPLYSWQNITGGRGDFVTDSTFHLLYGGVGTVVLGDMNATGDSILRVDDGSTP</sequence>
<organism evidence="1">
    <name type="scientific">Sulfurimonas autotrophica</name>
    <dbReference type="NCBI Taxonomy" id="202747"/>
    <lineage>
        <taxon>Bacteria</taxon>
        <taxon>Pseudomonadati</taxon>
        <taxon>Campylobacterota</taxon>
        <taxon>Epsilonproteobacteria</taxon>
        <taxon>Campylobacterales</taxon>
        <taxon>Sulfurimonadaceae</taxon>
        <taxon>Sulfurimonas</taxon>
    </lineage>
</organism>
<gene>
    <name evidence="1" type="ORF">ENJ67_01110</name>
</gene>
<reference evidence="1" key="1">
    <citation type="journal article" date="2020" name="mSystems">
        <title>Genome- and Community-Level Interaction Insights into Carbon Utilization and Element Cycling Functions of Hydrothermarchaeota in Hydrothermal Sediment.</title>
        <authorList>
            <person name="Zhou Z."/>
            <person name="Liu Y."/>
            <person name="Xu W."/>
            <person name="Pan J."/>
            <person name="Luo Z.H."/>
            <person name="Li M."/>
        </authorList>
    </citation>
    <scope>NUCLEOTIDE SEQUENCE [LARGE SCALE GENOMIC DNA]</scope>
    <source>
        <strain evidence="1">HyVt-507</strain>
    </source>
</reference>
<dbReference type="Proteomes" id="UP000886390">
    <property type="component" value="Unassembled WGS sequence"/>
</dbReference>
<feature type="non-terminal residue" evidence="1">
    <location>
        <position position="71"/>
    </location>
</feature>
<protein>
    <submittedName>
        <fullName evidence="1">Uncharacterized protein</fullName>
    </submittedName>
</protein>
<comment type="caution">
    <text evidence="1">The sequence shown here is derived from an EMBL/GenBank/DDBJ whole genome shotgun (WGS) entry which is preliminary data.</text>
</comment>
<accession>A0A7C3C222</accession>